<reference evidence="3 4" key="1">
    <citation type="submission" date="2018-12" db="EMBL/GenBank/DDBJ databases">
        <authorList>
            <consortium name="Pathogen Informatics"/>
        </authorList>
    </citation>
    <scope>NUCLEOTIDE SEQUENCE [LARGE SCALE GENOMIC DNA]</scope>
    <source>
        <strain evidence="3 4">NCTC12871</strain>
    </source>
</reference>
<dbReference type="PANTHER" id="PTHR30015:SF7">
    <property type="entry name" value="TYPE IV METHYL-DIRECTED RESTRICTION ENZYME ECOKMRR"/>
    <property type="match status" value="1"/>
</dbReference>
<organism evidence="3 4">
    <name type="scientific">Actinobacillus delphinicola</name>
    <dbReference type="NCBI Taxonomy" id="51161"/>
    <lineage>
        <taxon>Bacteria</taxon>
        <taxon>Pseudomonadati</taxon>
        <taxon>Pseudomonadota</taxon>
        <taxon>Gammaproteobacteria</taxon>
        <taxon>Pasteurellales</taxon>
        <taxon>Pasteurellaceae</taxon>
        <taxon>Actinobacillus</taxon>
    </lineage>
</organism>
<dbReference type="Gene3D" id="3.40.1350.10">
    <property type="match status" value="1"/>
</dbReference>
<proteinExistence type="predicted"/>
<dbReference type="GO" id="GO:0003677">
    <property type="term" value="F:DNA binding"/>
    <property type="evidence" value="ECO:0007669"/>
    <property type="project" value="InterPro"/>
</dbReference>
<accession>A0A448TVV2</accession>
<dbReference type="Pfam" id="PF04471">
    <property type="entry name" value="Mrr_cat"/>
    <property type="match status" value="1"/>
</dbReference>
<dbReference type="AlphaFoldDB" id="A0A448TVV2"/>
<evidence type="ECO:0000313" key="3">
    <source>
        <dbReference type="EMBL" id="VEJ10061.1"/>
    </source>
</evidence>
<dbReference type="Proteomes" id="UP000279799">
    <property type="component" value="Chromosome"/>
</dbReference>
<feature type="domain" description="Restriction system protein Mrr-like N-terminal" evidence="2">
    <location>
        <begin position="6"/>
        <end position="94"/>
    </location>
</feature>
<name>A0A448TVV2_9PAST</name>
<dbReference type="InterPro" id="IPR007560">
    <property type="entry name" value="Restrct_endonuc_IV_Mrr"/>
</dbReference>
<keyword evidence="3" id="KW-0540">Nuclease</keyword>
<dbReference type="InterPro" id="IPR025745">
    <property type="entry name" value="Mrr-like_N_dom"/>
</dbReference>
<dbReference type="GO" id="GO:0015666">
    <property type="term" value="F:restriction endodeoxyribonuclease activity"/>
    <property type="evidence" value="ECO:0007669"/>
    <property type="project" value="TreeGrafter"/>
</dbReference>
<keyword evidence="3" id="KW-0255">Endonuclease</keyword>
<dbReference type="OrthoDB" id="9803736at2"/>
<evidence type="ECO:0000313" key="4">
    <source>
        <dbReference type="Proteomes" id="UP000279799"/>
    </source>
</evidence>
<evidence type="ECO:0000259" key="2">
    <source>
        <dbReference type="Pfam" id="PF14338"/>
    </source>
</evidence>
<dbReference type="RefSeq" id="WP_126600487.1">
    <property type="nucleotide sequence ID" value="NZ_LR134510.1"/>
</dbReference>
<gene>
    <name evidence="3" type="primary">mrr</name>
    <name evidence="3" type="ORF">NCTC12871_01569</name>
</gene>
<evidence type="ECO:0000259" key="1">
    <source>
        <dbReference type="Pfam" id="PF04471"/>
    </source>
</evidence>
<keyword evidence="3" id="KW-0378">Hydrolase</keyword>
<dbReference type="Pfam" id="PF14338">
    <property type="entry name" value="Mrr_N"/>
    <property type="match status" value="1"/>
</dbReference>
<dbReference type="InterPro" id="IPR011335">
    <property type="entry name" value="Restrct_endonuc-II-like"/>
</dbReference>
<dbReference type="GO" id="GO:0009307">
    <property type="term" value="P:DNA restriction-modification system"/>
    <property type="evidence" value="ECO:0007669"/>
    <property type="project" value="InterPro"/>
</dbReference>
<keyword evidence="4" id="KW-1185">Reference proteome</keyword>
<dbReference type="InterPro" id="IPR011856">
    <property type="entry name" value="tRNA_endonuc-like_dom_sf"/>
</dbReference>
<protein>
    <submittedName>
        <fullName evidence="3">Restriction endonuclease</fullName>
    </submittedName>
</protein>
<dbReference type="SUPFAM" id="SSF52980">
    <property type="entry name" value="Restriction endonuclease-like"/>
    <property type="match status" value="1"/>
</dbReference>
<feature type="domain" description="Restriction endonuclease type IV Mrr" evidence="1">
    <location>
        <begin position="155"/>
        <end position="273"/>
    </location>
</feature>
<dbReference type="EMBL" id="LR134510">
    <property type="protein sequence ID" value="VEJ10061.1"/>
    <property type="molecule type" value="Genomic_DNA"/>
</dbReference>
<dbReference type="PANTHER" id="PTHR30015">
    <property type="entry name" value="MRR RESTRICTION SYSTEM PROTEIN"/>
    <property type="match status" value="1"/>
</dbReference>
<dbReference type="InterPro" id="IPR052906">
    <property type="entry name" value="Type_IV_Methyl-Rstrct_Enzyme"/>
</dbReference>
<dbReference type="KEGG" id="adp:NCTC12871_01569"/>
<sequence length="299" mass="34288">MQSHTELMFPVLQFFSDGEVHTKSETCDYGKSHFGFSPQELEERLNSGGLTYRSRIEWAITYLSYTKALNDTTRLLQRTKRATYQITPLGKKLAQDKNAYLNWYQKTYGNGQAKTKSRDTEDKIVAYPLTPQEQIEQGAGELHANLKAELLAKIQAQSPQFFERLVLKLLVKMGYGVNGHHRLTQNTADGGIDGIIYEDELGLNKIYLQAKCWQNPISRPELQKFAGAISDKNTPKGVFITTSYFSKEAERYAREHQRFTIALIDGDRLAELMIKYKLGVETDYIVEICRPDNDFFDEE</sequence>